<feature type="coiled-coil region" evidence="1">
    <location>
        <begin position="323"/>
        <end position="350"/>
    </location>
</feature>
<name>A0A6L2L257_TANCI</name>
<gene>
    <name evidence="3" type="ORF">Tci_027921</name>
</gene>
<organism evidence="3">
    <name type="scientific">Tanacetum cinerariifolium</name>
    <name type="common">Dalmatian daisy</name>
    <name type="synonym">Chrysanthemum cinerariifolium</name>
    <dbReference type="NCBI Taxonomy" id="118510"/>
    <lineage>
        <taxon>Eukaryota</taxon>
        <taxon>Viridiplantae</taxon>
        <taxon>Streptophyta</taxon>
        <taxon>Embryophyta</taxon>
        <taxon>Tracheophyta</taxon>
        <taxon>Spermatophyta</taxon>
        <taxon>Magnoliopsida</taxon>
        <taxon>eudicotyledons</taxon>
        <taxon>Gunneridae</taxon>
        <taxon>Pentapetalae</taxon>
        <taxon>asterids</taxon>
        <taxon>campanulids</taxon>
        <taxon>Asterales</taxon>
        <taxon>Asteraceae</taxon>
        <taxon>Asteroideae</taxon>
        <taxon>Anthemideae</taxon>
        <taxon>Anthemidinae</taxon>
        <taxon>Tanacetum</taxon>
    </lineage>
</organism>
<dbReference type="EMBL" id="BKCJ010003578">
    <property type="protein sequence ID" value="GEU55943.1"/>
    <property type="molecule type" value="Genomic_DNA"/>
</dbReference>
<keyword evidence="1" id="KW-0175">Coiled coil</keyword>
<feature type="region of interest" description="Disordered" evidence="2">
    <location>
        <begin position="97"/>
        <end position="131"/>
    </location>
</feature>
<evidence type="ECO:0008006" key="4">
    <source>
        <dbReference type="Google" id="ProtNLM"/>
    </source>
</evidence>
<evidence type="ECO:0000256" key="2">
    <source>
        <dbReference type="SAM" id="MobiDB-lite"/>
    </source>
</evidence>
<proteinExistence type="predicted"/>
<feature type="region of interest" description="Disordered" evidence="2">
    <location>
        <begin position="39"/>
        <end position="84"/>
    </location>
</feature>
<evidence type="ECO:0000313" key="3">
    <source>
        <dbReference type="EMBL" id="GEU55943.1"/>
    </source>
</evidence>
<feature type="compositionally biased region" description="Basic and acidic residues" evidence="2">
    <location>
        <begin position="67"/>
        <end position="82"/>
    </location>
</feature>
<evidence type="ECO:0000256" key="1">
    <source>
        <dbReference type="SAM" id="Coils"/>
    </source>
</evidence>
<feature type="region of interest" description="Disordered" evidence="2">
    <location>
        <begin position="519"/>
        <end position="540"/>
    </location>
</feature>
<reference evidence="3" key="1">
    <citation type="journal article" date="2019" name="Sci. Rep.">
        <title>Draft genome of Tanacetum cinerariifolium, the natural source of mosquito coil.</title>
        <authorList>
            <person name="Yamashiro T."/>
            <person name="Shiraishi A."/>
            <person name="Satake H."/>
            <person name="Nakayama K."/>
        </authorList>
    </citation>
    <scope>NUCLEOTIDE SEQUENCE</scope>
</reference>
<protein>
    <recommendedName>
        <fullName evidence="4">Transposase (Putative), gypsy type</fullName>
    </recommendedName>
</protein>
<feature type="coiled-coil region" evidence="1">
    <location>
        <begin position="260"/>
        <end position="287"/>
    </location>
</feature>
<accession>A0A6L2L257</accession>
<dbReference type="AlphaFoldDB" id="A0A6L2L257"/>
<comment type="caution">
    <text evidence="3">The sequence shown here is derived from an EMBL/GenBank/DDBJ whole genome shotgun (WGS) entry which is preliminary data.</text>
</comment>
<sequence>MDLFAFIRHADLTKVRVSERQIKERQVSLLESSKGRVIPLNGANEQGAKNDNVEVTKPDNLNVEGGNAEHENRSEGDDHVGQDDNIVVDDDVQATVTNKPKGARKKRKVVGGASGSNLPPKKLREDHDTSDDPVLVPLGNPRALGTNAADAEVTSIVKSPILPPHVMTAAIATTAVAGISSAPVLGAIYVPKWNVINDSTLDDPEVCRSMIDQLALLEFFSQLHGMDYDQLFAEFNVRAARQTCFSAEVRLWSEHNFRERKKFKRKCNSLKERNLALEGEKSTLEGQVMMLESVAASKDSELASVNTQVAKLNHDLSSLQLSFDELSTKAAILKSERHNLTDQYEAVQDEQVKILSYRVAELDSKLMGMALHLDEEFYPRFLTTIAGQSMQTGLVAGIDHRKARRGLAEVAAYDPSVEESITDIMDSFRLEGPSAETLKVKEGALSHRLSISKAMSPLLYPLSSENLVGEASTSRVPATVATTTALSILATTTNVSSIPPISVDDYEVLHAEPQAEASYSPKITFEQETLETSPEHRTTN</sequence>